<evidence type="ECO:0000313" key="2">
    <source>
        <dbReference type="EMBL" id="MBN3544314.1"/>
    </source>
</evidence>
<protein>
    <submittedName>
        <fullName evidence="2">Uncharacterized protein</fullName>
    </submittedName>
</protein>
<keyword evidence="1" id="KW-1133">Transmembrane helix</keyword>
<evidence type="ECO:0000313" key="3">
    <source>
        <dbReference type="Proteomes" id="UP001319060"/>
    </source>
</evidence>
<dbReference type="Proteomes" id="UP001319060">
    <property type="component" value="Unassembled WGS sequence"/>
</dbReference>
<evidence type="ECO:0000256" key="1">
    <source>
        <dbReference type="SAM" id="Phobius"/>
    </source>
</evidence>
<organism evidence="2 3">
    <name type="scientific">Fictibacillus barbaricus</name>
    <dbReference type="NCBI Taxonomy" id="182136"/>
    <lineage>
        <taxon>Bacteria</taxon>
        <taxon>Bacillati</taxon>
        <taxon>Bacillota</taxon>
        <taxon>Bacilli</taxon>
        <taxon>Bacillales</taxon>
        <taxon>Fictibacillaceae</taxon>
        <taxon>Fictibacillus</taxon>
    </lineage>
</organism>
<keyword evidence="1" id="KW-0812">Transmembrane</keyword>
<feature type="transmembrane region" description="Helical" evidence="1">
    <location>
        <begin position="329"/>
        <end position="349"/>
    </location>
</feature>
<accession>A0ABS2ZAG0</accession>
<proteinExistence type="predicted"/>
<keyword evidence="3" id="KW-1185">Reference proteome</keyword>
<sequence length="355" mass="41565">MNYTDKITLTSKELASAMALCGYNSFVRHLISAKNMVSKKKKDVNLFSEEAEQSLREKGFWHARTETNLSKDLEDLMNAVGQSKRNFHCKRLGHELFIHQIDLSFSICQFVDGEQHTFTYLDHRKGYKEELARFYKLDPGSSQNLSKMQPIQVSEEVYNSLHELKDEEIEQMFNNENENQSFKEFIVAFKKNGKVFNPFTFTETDYVDGKSRTDQVAFSVPGDDMVWHLEYEKVSEHKVYFIPVSVSDYFKKIEDTIYEFFEQVPTDTKPKAKIKKSQRTNSQKKDKPEPFSIKRGLNFFWKSNLVLLIMSFFILINKSSWVEDGYGTLLLYILISEVMIVLLSFFSCFPKKVNR</sequence>
<gene>
    <name evidence="2" type="ORF">JYA64_03290</name>
</gene>
<keyword evidence="1" id="KW-0472">Membrane</keyword>
<reference evidence="2 3" key="1">
    <citation type="submission" date="2021-01" db="EMBL/GenBank/DDBJ databases">
        <title>Genome Sequencing of Type Strains.</title>
        <authorList>
            <person name="Lemaire J.F."/>
            <person name="Inderbitzin P."/>
            <person name="Collins S.B."/>
            <person name="Wespe N."/>
            <person name="Knight-Connoni V."/>
        </authorList>
    </citation>
    <scope>NUCLEOTIDE SEQUENCE [LARGE SCALE GENOMIC DNA]</scope>
    <source>
        <strain evidence="2 3">DSM 14730</strain>
    </source>
</reference>
<dbReference type="EMBL" id="JAFHKS010000041">
    <property type="protein sequence ID" value="MBN3544314.1"/>
    <property type="molecule type" value="Genomic_DNA"/>
</dbReference>
<feature type="transmembrane region" description="Helical" evidence="1">
    <location>
        <begin position="299"/>
        <end position="317"/>
    </location>
</feature>
<comment type="caution">
    <text evidence="2">The sequence shown here is derived from an EMBL/GenBank/DDBJ whole genome shotgun (WGS) entry which is preliminary data.</text>
</comment>
<dbReference type="RefSeq" id="WP_188404110.1">
    <property type="nucleotide sequence ID" value="NZ_BMCE01000003.1"/>
</dbReference>
<name>A0ABS2ZAG0_9BACL</name>